<protein>
    <submittedName>
        <fullName evidence="2">Uncharacterized protein</fullName>
    </submittedName>
</protein>
<evidence type="ECO:0000313" key="2">
    <source>
        <dbReference type="EMBL" id="CAI5790970.1"/>
    </source>
</evidence>
<accession>A0AA35L702</accession>
<keyword evidence="3" id="KW-1185">Reference proteome</keyword>
<organism evidence="2 3">
    <name type="scientific">Podarcis lilfordi</name>
    <name type="common">Lilford's wall lizard</name>
    <dbReference type="NCBI Taxonomy" id="74358"/>
    <lineage>
        <taxon>Eukaryota</taxon>
        <taxon>Metazoa</taxon>
        <taxon>Chordata</taxon>
        <taxon>Craniata</taxon>
        <taxon>Vertebrata</taxon>
        <taxon>Euteleostomi</taxon>
        <taxon>Lepidosauria</taxon>
        <taxon>Squamata</taxon>
        <taxon>Bifurcata</taxon>
        <taxon>Unidentata</taxon>
        <taxon>Episquamata</taxon>
        <taxon>Laterata</taxon>
        <taxon>Lacertibaenia</taxon>
        <taxon>Lacertidae</taxon>
        <taxon>Podarcis</taxon>
    </lineage>
</organism>
<evidence type="ECO:0000313" key="3">
    <source>
        <dbReference type="Proteomes" id="UP001178461"/>
    </source>
</evidence>
<dbReference type="EMBL" id="OX395138">
    <property type="protein sequence ID" value="CAI5790970.1"/>
    <property type="molecule type" value="Genomic_DNA"/>
</dbReference>
<sequence>MRLPPESSRRPRCPTLKPPRRGNQHPGPAAPFDEDVTLSRRRRTRSGSDRKVLASAGFVRAD</sequence>
<evidence type="ECO:0000256" key="1">
    <source>
        <dbReference type="SAM" id="MobiDB-lite"/>
    </source>
</evidence>
<reference evidence="2" key="1">
    <citation type="submission" date="2022-12" db="EMBL/GenBank/DDBJ databases">
        <authorList>
            <person name="Alioto T."/>
            <person name="Alioto T."/>
            <person name="Gomez Garrido J."/>
        </authorList>
    </citation>
    <scope>NUCLEOTIDE SEQUENCE</scope>
</reference>
<proteinExistence type="predicted"/>
<gene>
    <name evidence="2" type="ORF">PODLI_1B015954</name>
</gene>
<dbReference type="AlphaFoldDB" id="A0AA35L702"/>
<dbReference type="Proteomes" id="UP001178461">
    <property type="component" value="Chromosome 13"/>
</dbReference>
<feature type="region of interest" description="Disordered" evidence="1">
    <location>
        <begin position="1"/>
        <end position="62"/>
    </location>
</feature>
<name>A0AA35L702_9SAUR</name>